<dbReference type="Proteomes" id="UP001281147">
    <property type="component" value="Unassembled WGS sequence"/>
</dbReference>
<accession>A0ACC3MT22</accession>
<evidence type="ECO:0000313" key="1">
    <source>
        <dbReference type="EMBL" id="KAK3703067.1"/>
    </source>
</evidence>
<comment type="caution">
    <text evidence="1">The sequence shown here is derived from an EMBL/GenBank/DDBJ whole genome shotgun (WGS) entry which is preliminary data.</text>
</comment>
<gene>
    <name evidence="1" type="ORF">LTR37_014678</name>
</gene>
<dbReference type="EMBL" id="JAUTXU010000156">
    <property type="protein sequence ID" value="KAK3703067.1"/>
    <property type="molecule type" value="Genomic_DNA"/>
</dbReference>
<name>A0ACC3MT22_9PEZI</name>
<proteinExistence type="predicted"/>
<protein>
    <submittedName>
        <fullName evidence="1">Uncharacterized protein</fullName>
    </submittedName>
</protein>
<keyword evidence="2" id="KW-1185">Reference proteome</keyword>
<evidence type="ECO:0000313" key="2">
    <source>
        <dbReference type="Proteomes" id="UP001281147"/>
    </source>
</evidence>
<reference evidence="1" key="1">
    <citation type="submission" date="2023-07" db="EMBL/GenBank/DDBJ databases">
        <title>Black Yeasts Isolated from many extreme environments.</title>
        <authorList>
            <person name="Coleine C."/>
            <person name="Stajich J.E."/>
            <person name="Selbmann L."/>
        </authorList>
    </citation>
    <scope>NUCLEOTIDE SEQUENCE</scope>
    <source>
        <strain evidence="1">CCFEE 5714</strain>
    </source>
</reference>
<sequence>MVLHLLGKKSWNVYNNDNVARVRRDEEDAKLREEAEEQRMQEADAEHRIAILRGEEPRPLSPPKGEEARKRRRDDDGLPRKRRRLRGEDDTDRDIRYAREDAEAGAKARQTLRKGGDDHESAPLIDHAGHLQLVPGPDEKSIRKTEKNAEVEAERAKKRKREEDQVTMRFSNAAGFKQGLEKPWYAAGQKVDEGSKAVVLADVQETDVWGNEDPRRKQREQNRVSSNDPFAAMQNAQRQLKQSERDREKWQTERMAETEELKRAEALKRRHQKKHRRRSDDDSSLEGFSLDPQMRAEVVQERDVEGRGIEKKEV</sequence>
<organism evidence="1 2">
    <name type="scientific">Vermiconidia calcicola</name>
    <dbReference type="NCBI Taxonomy" id="1690605"/>
    <lineage>
        <taxon>Eukaryota</taxon>
        <taxon>Fungi</taxon>
        <taxon>Dikarya</taxon>
        <taxon>Ascomycota</taxon>
        <taxon>Pezizomycotina</taxon>
        <taxon>Dothideomycetes</taxon>
        <taxon>Dothideomycetidae</taxon>
        <taxon>Mycosphaerellales</taxon>
        <taxon>Extremaceae</taxon>
        <taxon>Vermiconidia</taxon>
    </lineage>
</organism>